<dbReference type="SMART" id="SM00355">
    <property type="entry name" value="ZnF_C2H2"/>
    <property type="match status" value="3"/>
</dbReference>
<dbReference type="EMBL" id="BTSY01000005">
    <property type="protein sequence ID" value="GMT29372.1"/>
    <property type="molecule type" value="Genomic_DNA"/>
</dbReference>
<feature type="region of interest" description="Disordered" evidence="1">
    <location>
        <begin position="1"/>
        <end position="77"/>
    </location>
</feature>
<dbReference type="GO" id="GO:0005634">
    <property type="term" value="C:nucleus"/>
    <property type="evidence" value="ECO:0007669"/>
    <property type="project" value="TreeGrafter"/>
</dbReference>
<feature type="domain" description="C2H2-type" evidence="2">
    <location>
        <begin position="549"/>
        <end position="571"/>
    </location>
</feature>
<feature type="region of interest" description="Disordered" evidence="1">
    <location>
        <begin position="503"/>
        <end position="524"/>
    </location>
</feature>
<evidence type="ECO:0000313" key="3">
    <source>
        <dbReference type="EMBL" id="GMT29372.1"/>
    </source>
</evidence>
<evidence type="ECO:0000259" key="2">
    <source>
        <dbReference type="SMART" id="SM00355"/>
    </source>
</evidence>
<dbReference type="GO" id="GO:0007507">
    <property type="term" value="P:heart development"/>
    <property type="evidence" value="ECO:0007669"/>
    <property type="project" value="TreeGrafter"/>
</dbReference>
<keyword evidence="4" id="KW-1185">Reference proteome</keyword>
<proteinExistence type="predicted"/>
<reference evidence="3" key="1">
    <citation type="submission" date="2023-10" db="EMBL/GenBank/DDBJ databases">
        <title>Genome assembly of Pristionchus species.</title>
        <authorList>
            <person name="Yoshida K."/>
            <person name="Sommer R.J."/>
        </authorList>
    </citation>
    <scope>NUCLEOTIDE SEQUENCE</scope>
    <source>
        <strain evidence="3">RS5133</strain>
    </source>
</reference>
<dbReference type="GO" id="GO:0061629">
    <property type="term" value="F:RNA polymerase II-specific DNA-binding transcription factor binding"/>
    <property type="evidence" value="ECO:0007669"/>
    <property type="project" value="InterPro"/>
</dbReference>
<organism evidence="3 4">
    <name type="scientific">Pristionchus fissidentatus</name>
    <dbReference type="NCBI Taxonomy" id="1538716"/>
    <lineage>
        <taxon>Eukaryota</taxon>
        <taxon>Metazoa</taxon>
        <taxon>Ecdysozoa</taxon>
        <taxon>Nematoda</taxon>
        <taxon>Chromadorea</taxon>
        <taxon>Rhabditida</taxon>
        <taxon>Rhabditina</taxon>
        <taxon>Diplogasteromorpha</taxon>
        <taxon>Diplogasteroidea</taxon>
        <taxon>Neodiplogasteridae</taxon>
        <taxon>Pristionchus</taxon>
    </lineage>
</organism>
<feature type="region of interest" description="Disordered" evidence="1">
    <location>
        <begin position="382"/>
        <end position="471"/>
    </location>
</feature>
<feature type="compositionally biased region" description="Basic and acidic residues" evidence="1">
    <location>
        <begin position="44"/>
        <end position="56"/>
    </location>
</feature>
<feature type="compositionally biased region" description="Basic and acidic residues" evidence="1">
    <location>
        <begin position="507"/>
        <end position="524"/>
    </location>
</feature>
<feature type="compositionally biased region" description="Polar residues" evidence="1">
    <location>
        <begin position="29"/>
        <end position="41"/>
    </location>
</feature>
<dbReference type="Gene3D" id="3.30.160.60">
    <property type="entry name" value="Classic Zinc Finger"/>
    <property type="match status" value="1"/>
</dbReference>
<dbReference type="Proteomes" id="UP001432322">
    <property type="component" value="Unassembled WGS sequence"/>
</dbReference>
<dbReference type="SUPFAM" id="SSF57667">
    <property type="entry name" value="beta-beta-alpha zinc fingers"/>
    <property type="match status" value="2"/>
</dbReference>
<feature type="compositionally biased region" description="Low complexity" evidence="1">
    <location>
        <begin position="439"/>
        <end position="453"/>
    </location>
</feature>
<gene>
    <name evidence="3" type="ORF">PFISCL1PPCAC_20669</name>
</gene>
<dbReference type="InterPro" id="IPR039746">
    <property type="entry name" value="FOG"/>
</dbReference>
<dbReference type="InterPro" id="IPR013087">
    <property type="entry name" value="Znf_C2H2_type"/>
</dbReference>
<feature type="domain" description="C2H2-type" evidence="2">
    <location>
        <begin position="522"/>
        <end position="544"/>
    </location>
</feature>
<name>A0AAV5WEC8_9BILA</name>
<dbReference type="AlphaFoldDB" id="A0AAV5WEC8"/>
<dbReference type="GO" id="GO:0000122">
    <property type="term" value="P:negative regulation of transcription by RNA polymerase II"/>
    <property type="evidence" value="ECO:0007669"/>
    <property type="project" value="TreeGrafter"/>
</dbReference>
<evidence type="ECO:0000256" key="1">
    <source>
        <dbReference type="SAM" id="MobiDB-lite"/>
    </source>
</evidence>
<protein>
    <recommendedName>
        <fullName evidence="2">C2H2-type domain-containing protein</fullName>
    </recommendedName>
</protein>
<sequence>SFRMEIASSRRKQSRPERIDGEDEDDVSETSPTHSTSGTPASNHDSHHDDVEHEERVEEDNEEEEVVHVDDDLSDSSPVEVYARGTTLGPIGVRRLSSPLEATRGAIATLVDSSGNALFFEVDSSERVLTAIRPTACFDDANCVVMQDGSDLVRVVITKSVPKTDTLTAVYFAPQYSSEEKAEQSPKRQETPKKFMCEKCGLVSFNSVENLRAHQTTYCSKKDAASPAPVPPVTPRPSGALPAPIAALFGAAAAGTAAIAQQQQPQQFMLPPGLLHPPSLLSTPVMPSPLPVHPPNVIYLPIGYHNHGMTHLTQLLGPPQTIVPIAVPRPLTGGAPLLPHIASSLVINPMMCGAIPIPASLQFMAGDVITNIPIATTTALPDQQHHAASIPALSPHRTPPKAPTPKHSPAKRRPGSPPLDLSSRKRRRTQGNSESPIEAKPSSSSDCDSSAKCSPHRLTPQSPSANAACAPPAPPPRPFPCACGISFSSEATLLAHKTSYCKLTPPKNDENSGSKEPRRAPPRCSHCEFKPTSISQLSVHMRNHHAEAYVCKICGYRGFSVRGIRSHLRTHPELDCVKFDDLLALHVNKSSIVKGRITMEEPPIDLPPSLASLISAVKSEVLEATVDV</sequence>
<dbReference type="GO" id="GO:0045944">
    <property type="term" value="P:positive regulation of transcription by RNA polymerase II"/>
    <property type="evidence" value="ECO:0007669"/>
    <property type="project" value="TreeGrafter"/>
</dbReference>
<accession>A0AAV5WEC8</accession>
<evidence type="ECO:0000313" key="4">
    <source>
        <dbReference type="Proteomes" id="UP001432322"/>
    </source>
</evidence>
<comment type="caution">
    <text evidence="3">The sequence shown here is derived from an EMBL/GenBank/DDBJ whole genome shotgun (WGS) entry which is preliminary data.</text>
</comment>
<dbReference type="PANTHER" id="PTHR12958:SF3">
    <property type="entry name" value="ZINC FINGER PROTEIN USH"/>
    <property type="match status" value="1"/>
</dbReference>
<dbReference type="PANTHER" id="PTHR12958">
    <property type="entry name" value="FRIEND OF GATA2-RELATED"/>
    <property type="match status" value="1"/>
</dbReference>
<dbReference type="GO" id="GO:0030154">
    <property type="term" value="P:cell differentiation"/>
    <property type="evidence" value="ECO:0007669"/>
    <property type="project" value="TreeGrafter"/>
</dbReference>
<dbReference type="InterPro" id="IPR036236">
    <property type="entry name" value="Znf_C2H2_sf"/>
</dbReference>
<feature type="non-terminal residue" evidence="3">
    <location>
        <position position="1"/>
    </location>
</feature>
<feature type="domain" description="C2H2-type" evidence="2">
    <location>
        <begin position="195"/>
        <end position="216"/>
    </location>
</feature>